<proteinExistence type="predicted"/>
<accession>A0A0D3GEH1</accession>
<dbReference type="Gramene" id="OBART06G08110.1">
    <property type="protein sequence ID" value="OBART06G08110.1"/>
    <property type="gene ID" value="OBART06G08110"/>
</dbReference>
<protein>
    <submittedName>
        <fullName evidence="2">Uncharacterized protein</fullName>
    </submittedName>
</protein>
<dbReference type="EnsemblPlants" id="OBART06G08110.1">
    <property type="protein sequence ID" value="OBART06G08110.1"/>
    <property type="gene ID" value="OBART06G08110"/>
</dbReference>
<evidence type="ECO:0000256" key="1">
    <source>
        <dbReference type="SAM" id="MobiDB-lite"/>
    </source>
</evidence>
<evidence type="ECO:0000313" key="3">
    <source>
        <dbReference type="Proteomes" id="UP000026960"/>
    </source>
</evidence>
<name>A0A0D3GEH1_9ORYZ</name>
<organism evidence="2">
    <name type="scientific">Oryza barthii</name>
    <dbReference type="NCBI Taxonomy" id="65489"/>
    <lineage>
        <taxon>Eukaryota</taxon>
        <taxon>Viridiplantae</taxon>
        <taxon>Streptophyta</taxon>
        <taxon>Embryophyta</taxon>
        <taxon>Tracheophyta</taxon>
        <taxon>Spermatophyta</taxon>
        <taxon>Magnoliopsida</taxon>
        <taxon>Liliopsida</taxon>
        <taxon>Poales</taxon>
        <taxon>Poaceae</taxon>
        <taxon>BOP clade</taxon>
        <taxon>Oryzoideae</taxon>
        <taxon>Oryzeae</taxon>
        <taxon>Oryzinae</taxon>
        <taxon>Oryza</taxon>
    </lineage>
</organism>
<dbReference type="HOGENOM" id="CLU_2100637_0_0_1"/>
<dbReference type="AlphaFoldDB" id="A0A0D3GEH1"/>
<reference evidence="2" key="1">
    <citation type="journal article" date="2009" name="Rice">
        <title>De Novo Next Generation Sequencing of Plant Genomes.</title>
        <authorList>
            <person name="Rounsley S."/>
            <person name="Marri P.R."/>
            <person name="Yu Y."/>
            <person name="He R."/>
            <person name="Sisneros N."/>
            <person name="Goicoechea J.L."/>
            <person name="Lee S.J."/>
            <person name="Angelova A."/>
            <person name="Kudrna D."/>
            <person name="Luo M."/>
            <person name="Affourtit J."/>
            <person name="Desany B."/>
            <person name="Knight J."/>
            <person name="Niazi F."/>
            <person name="Egholm M."/>
            <person name="Wing R.A."/>
        </authorList>
    </citation>
    <scope>NUCLEOTIDE SEQUENCE [LARGE SCALE GENOMIC DNA]</scope>
    <source>
        <strain evidence="2">cv. IRGC 105608</strain>
    </source>
</reference>
<dbReference type="Proteomes" id="UP000026960">
    <property type="component" value="Chromosome 6"/>
</dbReference>
<feature type="region of interest" description="Disordered" evidence="1">
    <location>
        <begin position="54"/>
        <end position="85"/>
    </location>
</feature>
<keyword evidence="3" id="KW-1185">Reference proteome</keyword>
<dbReference type="PaxDb" id="65489-OBART06G08110.1"/>
<reference evidence="2" key="2">
    <citation type="submission" date="2015-03" db="UniProtKB">
        <authorList>
            <consortium name="EnsemblPlants"/>
        </authorList>
    </citation>
    <scope>IDENTIFICATION</scope>
</reference>
<evidence type="ECO:0000313" key="2">
    <source>
        <dbReference type="EnsemblPlants" id="OBART06G08110.1"/>
    </source>
</evidence>
<sequence>MHSLSVRRSAYQTKGGGSCWIAEETRAAVGCGACPMAPCRRLAPWRRWSGEGGEDGAAISLAGSTRKRRRWPQAPQEGGVGADEPHEEAMKIWGFWDDGCADWLGAMTEGIGVMRL</sequence>